<dbReference type="InterPro" id="IPR019600">
    <property type="entry name" value="Hemin_uptake_protein_HemP"/>
</dbReference>
<accession>A0A1I1GK29</accession>
<proteinExistence type="predicted"/>
<organism evidence="2 3">
    <name type="scientific">Devosia psychrophila</name>
    <dbReference type="NCBI Taxonomy" id="728005"/>
    <lineage>
        <taxon>Bacteria</taxon>
        <taxon>Pseudomonadati</taxon>
        <taxon>Pseudomonadota</taxon>
        <taxon>Alphaproteobacteria</taxon>
        <taxon>Hyphomicrobiales</taxon>
        <taxon>Devosiaceae</taxon>
        <taxon>Devosia</taxon>
    </lineage>
</organism>
<dbReference type="RefSeq" id="WP_074797252.1">
    <property type="nucleotide sequence ID" value="NZ_FOMB01000002.1"/>
</dbReference>
<dbReference type="Proteomes" id="UP000182258">
    <property type="component" value="Unassembled WGS sequence"/>
</dbReference>
<evidence type="ECO:0000256" key="1">
    <source>
        <dbReference type="SAM" id="MobiDB-lite"/>
    </source>
</evidence>
<name>A0A1I1GK29_9HYPH</name>
<dbReference type="AlphaFoldDB" id="A0A1I1GK29"/>
<reference evidence="2 3" key="1">
    <citation type="submission" date="2016-10" db="EMBL/GenBank/DDBJ databases">
        <authorList>
            <person name="de Groot N.N."/>
        </authorList>
    </citation>
    <scope>NUCLEOTIDE SEQUENCE [LARGE SCALE GENOMIC DNA]</scope>
    <source>
        <strain evidence="2 3">CGMCC 1.10210</strain>
    </source>
</reference>
<evidence type="ECO:0000313" key="3">
    <source>
        <dbReference type="Proteomes" id="UP000182258"/>
    </source>
</evidence>
<sequence length="55" mass="6353">MPVAEEPSRPERTDGDRKTIASTELFDGQTEVLILHNGEQYRLRVTRQDKLILTK</sequence>
<feature type="compositionally biased region" description="Basic and acidic residues" evidence="1">
    <location>
        <begin position="1"/>
        <end position="19"/>
    </location>
</feature>
<dbReference type="Gene3D" id="2.10.70.10">
    <property type="entry name" value="Complement Module, domain 1"/>
    <property type="match status" value="1"/>
</dbReference>
<protein>
    <submittedName>
        <fullName evidence="2">Hemin uptake protein HemP</fullName>
    </submittedName>
</protein>
<gene>
    <name evidence="2" type="ORF">SAMN04488059_102207</name>
</gene>
<dbReference type="STRING" id="728005.SAMN04488059_102207"/>
<dbReference type="Pfam" id="PF10636">
    <property type="entry name" value="hemP"/>
    <property type="match status" value="1"/>
</dbReference>
<feature type="region of interest" description="Disordered" evidence="1">
    <location>
        <begin position="1"/>
        <end position="20"/>
    </location>
</feature>
<dbReference type="EMBL" id="FOMB01000002">
    <property type="protein sequence ID" value="SFC12127.1"/>
    <property type="molecule type" value="Genomic_DNA"/>
</dbReference>
<evidence type="ECO:0000313" key="2">
    <source>
        <dbReference type="EMBL" id="SFC12127.1"/>
    </source>
</evidence>